<dbReference type="OrthoDB" id="122409at2759"/>
<dbReference type="AlphaFoldDB" id="A0A8T1W9V5"/>
<evidence type="ECO:0000313" key="1">
    <source>
        <dbReference type="EMBL" id="KAG7388863.1"/>
    </source>
</evidence>
<dbReference type="Proteomes" id="UP000694044">
    <property type="component" value="Unassembled WGS sequence"/>
</dbReference>
<keyword evidence="2" id="KW-1185">Reference proteome</keyword>
<comment type="caution">
    <text evidence="1">The sequence shown here is derived from an EMBL/GenBank/DDBJ whole genome shotgun (WGS) entry which is preliminary data.</text>
</comment>
<name>A0A8T1W9V5_9STRA</name>
<evidence type="ECO:0000313" key="2">
    <source>
        <dbReference type="Proteomes" id="UP000694044"/>
    </source>
</evidence>
<organism evidence="1 2">
    <name type="scientific">Phytophthora pseudosyringae</name>
    <dbReference type="NCBI Taxonomy" id="221518"/>
    <lineage>
        <taxon>Eukaryota</taxon>
        <taxon>Sar</taxon>
        <taxon>Stramenopiles</taxon>
        <taxon>Oomycota</taxon>
        <taxon>Peronosporomycetes</taxon>
        <taxon>Peronosporales</taxon>
        <taxon>Peronosporaceae</taxon>
        <taxon>Phytophthora</taxon>
    </lineage>
</organism>
<accession>A0A8T1W9V5</accession>
<reference evidence="1" key="1">
    <citation type="submission" date="2021-02" db="EMBL/GenBank/DDBJ databases">
        <authorList>
            <person name="Palmer J.M."/>
        </authorList>
    </citation>
    <scope>NUCLEOTIDE SEQUENCE</scope>
    <source>
        <strain evidence="1">SCRP734</strain>
    </source>
</reference>
<sequence length="105" mass="11622">MLRTAAGSRDSPVRRDFAPSEADIHAADLNALPGLLLVATQADTVLYGYGWNSMVAFRSNMHTIVLNKGDMMLMRGDYMYSPAGCNSNHLILHGYLDTELYLNLE</sequence>
<gene>
    <name evidence="1" type="ORF">PHYPSEUDO_011697</name>
</gene>
<dbReference type="EMBL" id="JAGDFM010000053">
    <property type="protein sequence ID" value="KAG7388863.1"/>
    <property type="molecule type" value="Genomic_DNA"/>
</dbReference>
<protein>
    <submittedName>
        <fullName evidence="1">Uncharacterized protein</fullName>
    </submittedName>
</protein>
<proteinExistence type="predicted"/>